<reference evidence="2" key="1">
    <citation type="submission" date="2021-03" db="EMBL/GenBank/DDBJ databases">
        <title>Draft genome sequence of rust myrtle Austropuccinia psidii MF-1, a brazilian biotype.</title>
        <authorList>
            <person name="Quecine M.C."/>
            <person name="Pachon D.M.R."/>
            <person name="Bonatelli M.L."/>
            <person name="Correr F.H."/>
            <person name="Franceschini L.M."/>
            <person name="Leite T.F."/>
            <person name="Margarido G.R.A."/>
            <person name="Almeida C.A."/>
            <person name="Ferrarezi J.A."/>
            <person name="Labate C.A."/>
        </authorList>
    </citation>
    <scope>NUCLEOTIDE SEQUENCE</scope>
    <source>
        <strain evidence="2">MF-1</strain>
    </source>
</reference>
<evidence type="ECO:0000259" key="1">
    <source>
        <dbReference type="SMART" id="SM00672"/>
    </source>
</evidence>
<keyword evidence="3" id="KW-1185">Reference proteome</keyword>
<evidence type="ECO:0000313" key="2">
    <source>
        <dbReference type="EMBL" id="MBW0544987.1"/>
    </source>
</evidence>
<feature type="domain" description="Glycosyl transferase CAP10" evidence="1">
    <location>
        <begin position="47"/>
        <end position="326"/>
    </location>
</feature>
<accession>A0A9Q3FUR1</accession>
<dbReference type="InterPro" id="IPR006598">
    <property type="entry name" value="CAP10"/>
</dbReference>
<dbReference type="Proteomes" id="UP000765509">
    <property type="component" value="Unassembled WGS sequence"/>
</dbReference>
<evidence type="ECO:0000313" key="3">
    <source>
        <dbReference type="Proteomes" id="UP000765509"/>
    </source>
</evidence>
<protein>
    <recommendedName>
        <fullName evidence="1">Glycosyl transferase CAP10 domain-containing protein</fullName>
    </recommendedName>
</protein>
<sequence>MSYPGLDGWPNTCPPESELRLQLDGLTSSHQNGFTQSFIYNHTPAANLCNHPQLKSQIGFLSMTRAPVHQFFPLFSFTKPHGYSELPLASPSQFFDELGHDPSWQEKMPKFFWRGRTTGISFTSGTNWRQSQRARLVMFANRSRGKKKVRTTDSFGNLKLFEAETKDLNEKYFDVGFVDSPVQCTVEDGTCSVLNHTYVFKETVGPSVMNGFKYILDVDGNGWSGRFHKLMSSRSAILKSTVFPEWYSDRIQPWYHYIPVRVDYQDLYDIAAFFLGDIDGKHDHDEIGRQIGQAGSDWVKEFWRTQDMQAYMYLLILEYSRLLNRSIEDLTSMDYRS</sequence>
<name>A0A9Q3FUR1_9BASI</name>
<organism evidence="2 3">
    <name type="scientific">Austropuccinia psidii MF-1</name>
    <dbReference type="NCBI Taxonomy" id="1389203"/>
    <lineage>
        <taxon>Eukaryota</taxon>
        <taxon>Fungi</taxon>
        <taxon>Dikarya</taxon>
        <taxon>Basidiomycota</taxon>
        <taxon>Pucciniomycotina</taxon>
        <taxon>Pucciniomycetes</taxon>
        <taxon>Pucciniales</taxon>
        <taxon>Sphaerophragmiaceae</taxon>
        <taxon>Austropuccinia</taxon>
    </lineage>
</organism>
<dbReference type="Pfam" id="PF05686">
    <property type="entry name" value="Glyco_transf_90"/>
    <property type="match status" value="1"/>
</dbReference>
<gene>
    <name evidence="2" type="ORF">O181_084702</name>
</gene>
<dbReference type="InterPro" id="IPR051091">
    <property type="entry name" value="O-Glucosyltr/Glycosyltrsf_90"/>
</dbReference>
<proteinExistence type="predicted"/>
<dbReference type="OrthoDB" id="541052at2759"/>
<dbReference type="AlphaFoldDB" id="A0A9Q3FUR1"/>
<dbReference type="PANTHER" id="PTHR12203">
    <property type="entry name" value="KDEL LYS-ASP-GLU-LEU CONTAINING - RELATED"/>
    <property type="match status" value="1"/>
</dbReference>
<comment type="caution">
    <text evidence="2">The sequence shown here is derived from an EMBL/GenBank/DDBJ whole genome shotgun (WGS) entry which is preliminary data.</text>
</comment>
<dbReference type="EMBL" id="AVOT02049846">
    <property type="protein sequence ID" value="MBW0544987.1"/>
    <property type="molecule type" value="Genomic_DNA"/>
</dbReference>
<dbReference type="SMART" id="SM00672">
    <property type="entry name" value="CAP10"/>
    <property type="match status" value="1"/>
</dbReference>
<dbReference type="PANTHER" id="PTHR12203:SF118">
    <property type="entry name" value="BETA-1,2-XYLOSYLTRANSFERASE 1"/>
    <property type="match status" value="1"/>
</dbReference>